<sequence>MPGFNFASGNAKKLLSLPLYALGALASLAVPRSDDRWVVGCGSGVGEGALELFLLARAKPTPPRLAWLARDDRELADARALGLDATLKSSARGLWLTLRARVLVVTHGFGDVNRYGTRGGFVVQLWHGIPLKLIQLDSPATMRTRLPGARRLRGPLRRAYRAGFDGISFMPAASPLAADRLRTAFGLPASRIAVTGDPRDDVLSRGTPAERSARARELLFARLRLPPTDSTIILFAPTWRDGEADPGIPSADDWLRIDEYLLASDSVLVLRPHPHGVGDYRGGVAASDRVVLLDSTGLADVTPVLPAVDVLITDYSSIALDYSLTGGPILFLAPDEESYSESRGFYEPYREFSGGREVRTWSALLGQLRRLEDDPAWAGEVRAHSADLATRHFTFQDGRNAERVYSEIVLRQKARK</sequence>
<evidence type="ECO:0000256" key="5">
    <source>
        <dbReference type="ARBA" id="ARBA00022944"/>
    </source>
</evidence>
<dbReference type="PANTHER" id="PTHR37316:SF3">
    <property type="entry name" value="TEICHOIC ACID GLYCEROL-PHOSPHATE TRANSFERASE"/>
    <property type="match status" value="1"/>
</dbReference>
<dbReference type="InterPro" id="IPR051612">
    <property type="entry name" value="Teichoic_Acid_Biosynth"/>
</dbReference>
<dbReference type="Gene3D" id="3.40.50.11820">
    <property type="match status" value="1"/>
</dbReference>
<gene>
    <name evidence="7" type="ORF">FVP33_06845</name>
</gene>
<dbReference type="Gene3D" id="3.40.50.12580">
    <property type="match status" value="1"/>
</dbReference>
<keyword evidence="5" id="KW-0777">Teichoic acid biosynthesis</keyword>
<comment type="subcellular location">
    <subcellularLocation>
        <location evidence="1">Cell membrane</location>
        <topology evidence="1">Peripheral membrane protein</topology>
    </subcellularLocation>
</comment>
<dbReference type="InterPro" id="IPR007554">
    <property type="entry name" value="Glycerophosphate_synth"/>
</dbReference>
<dbReference type="PANTHER" id="PTHR37316">
    <property type="entry name" value="TEICHOIC ACID GLYCEROL-PHOSPHATE PRIMASE"/>
    <property type="match status" value="1"/>
</dbReference>
<reference evidence="7 8" key="1">
    <citation type="submission" date="2019-08" db="EMBL/GenBank/DDBJ databases">
        <title>Bacterial whole genome sequence for Glaciihabitans sp. CHu50b-6-2.</title>
        <authorList>
            <person name="Jin L."/>
        </authorList>
    </citation>
    <scope>NUCLEOTIDE SEQUENCE [LARGE SCALE GENOMIC DNA]</scope>
    <source>
        <strain evidence="7 8">CHu50b-6-2</strain>
    </source>
</reference>
<accession>A0A5C8UTP0</accession>
<organism evidence="7 8">
    <name type="scientific">Lacisediminihabitans profunda</name>
    <dbReference type="NCBI Taxonomy" id="2594790"/>
    <lineage>
        <taxon>Bacteria</taxon>
        <taxon>Bacillati</taxon>
        <taxon>Actinomycetota</taxon>
        <taxon>Actinomycetes</taxon>
        <taxon>Micrococcales</taxon>
        <taxon>Microbacteriaceae</taxon>
        <taxon>Lacisediminihabitans</taxon>
    </lineage>
</organism>
<dbReference type="Proteomes" id="UP000321379">
    <property type="component" value="Unassembled WGS sequence"/>
</dbReference>
<evidence type="ECO:0000256" key="2">
    <source>
        <dbReference type="ARBA" id="ARBA00010488"/>
    </source>
</evidence>
<dbReference type="AlphaFoldDB" id="A0A5C8UTP0"/>
<dbReference type="GO" id="GO:0005886">
    <property type="term" value="C:plasma membrane"/>
    <property type="evidence" value="ECO:0007669"/>
    <property type="project" value="UniProtKB-SubCell"/>
</dbReference>
<keyword evidence="8" id="KW-1185">Reference proteome</keyword>
<keyword evidence="4 7" id="KW-0808">Transferase</keyword>
<dbReference type="SUPFAM" id="SSF53756">
    <property type="entry name" value="UDP-Glycosyltransferase/glycogen phosphorylase"/>
    <property type="match status" value="1"/>
</dbReference>
<dbReference type="Pfam" id="PF04464">
    <property type="entry name" value="Glyphos_transf"/>
    <property type="match status" value="1"/>
</dbReference>
<keyword evidence="6" id="KW-0472">Membrane</keyword>
<keyword evidence="3" id="KW-1003">Cell membrane</keyword>
<evidence type="ECO:0000313" key="7">
    <source>
        <dbReference type="EMBL" id="TXN31280.1"/>
    </source>
</evidence>
<comment type="similarity">
    <text evidence="2">Belongs to the CDP-glycerol glycerophosphotransferase family.</text>
</comment>
<evidence type="ECO:0000313" key="8">
    <source>
        <dbReference type="Proteomes" id="UP000321379"/>
    </source>
</evidence>
<dbReference type="RefSeq" id="WP_147782866.1">
    <property type="nucleotide sequence ID" value="NZ_VRMG01000005.1"/>
</dbReference>
<comment type="caution">
    <text evidence="7">The sequence shown here is derived from an EMBL/GenBank/DDBJ whole genome shotgun (WGS) entry which is preliminary data.</text>
</comment>
<name>A0A5C8UTP0_9MICO</name>
<dbReference type="GO" id="GO:0047355">
    <property type="term" value="F:CDP-glycerol glycerophosphotransferase activity"/>
    <property type="evidence" value="ECO:0007669"/>
    <property type="project" value="InterPro"/>
</dbReference>
<protein>
    <submittedName>
        <fullName evidence="7">Glycosyl/glycerophosphate transferase</fullName>
    </submittedName>
</protein>
<evidence type="ECO:0000256" key="3">
    <source>
        <dbReference type="ARBA" id="ARBA00022475"/>
    </source>
</evidence>
<evidence type="ECO:0000256" key="6">
    <source>
        <dbReference type="ARBA" id="ARBA00023136"/>
    </source>
</evidence>
<dbReference type="EMBL" id="VRMG01000005">
    <property type="protein sequence ID" value="TXN31280.1"/>
    <property type="molecule type" value="Genomic_DNA"/>
</dbReference>
<evidence type="ECO:0000256" key="4">
    <source>
        <dbReference type="ARBA" id="ARBA00022679"/>
    </source>
</evidence>
<dbReference type="InterPro" id="IPR043148">
    <property type="entry name" value="TagF_C"/>
</dbReference>
<proteinExistence type="inferred from homology"/>
<evidence type="ECO:0000256" key="1">
    <source>
        <dbReference type="ARBA" id="ARBA00004202"/>
    </source>
</evidence>
<dbReference type="InterPro" id="IPR043149">
    <property type="entry name" value="TagF_N"/>
</dbReference>
<dbReference type="GO" id="GO:0019350">
    <property type="term" value="P:teichoic acid biosynthetic process"/>
    <property type="evidence" value="ECO:0007669"/>
    <property type="project" value="UniProtKB-KW"/>
</dbReference>